<evidence type="ECO:0000313" key="3">
    <source>
        <dbReference type="Proteomes" id="UP000822476"/>
    </source>
</evidence>
<name>A0A8S9YN59_9TREM</name>
<protein>
    <submittedName>
        <fullName evidence="2">Uncharacterized protein</fullName>
    </submittedName>
</protein>
<dbReference type="OrthoDB" id="6253094at2759"/>
<feature type="region of interest" description="Disordered" evidence="1">
    <location>
        <begin position="267"/>
        <end position="291"/>
    </location>
</feature>
<feature type="compositionally biased region" description="Polar residues" evidence="1">
    <location>
        <begin position="1"/>
        <end position="31"/>
    </location>
</feature>
<feature type="compositionally biased region" description="Polar residues" evidence="1">
    <location>
        <begin position="117"/>
        <end position="130"/>
    </location>
</feature>
<gene>
    <name evidence="2" type="ORF">EG68_06478</name>
</gene>
<evidence type="ECO:0000256" key="1">
    <source>
        <dbReference type="SAM" id="MobiDB-lite"/>
    </source>
</evidence>
<organism evidence="2 3">
    <name type="scientific">Paragonimus skrjabini miyazakii</name>
    <dbReference type="NCBI Taxonomy" id="59628"/>
    <lineage>
        <taxon>Eukaryota</taxon>
        <taxon>Metazoa</taxon>
        <taxon>Spiralia</taxon>
        <taxon>Lophotrochozoa</taxon>
        <taxon>Platyhelminthes</taxon>
        <taxon>Trematoda</taxon>
        <taxon>Digenea</taxon>
        <taxon>Plagiorchiida</taxon>
        <taxon>Troglotremata</taxon>
        <taxon>Troglotrematidae</taxon>
        <taxon>Paragonimus</taxon>
    </lineage>
</organism>
<sequence>MNNEQEGPQGVKNTTNEASNKTQTSDLQSQGHSEHSSRLFSERLEEQPLGESERVEKQSVKQGSGSEPEVVPAELEVIQPTTDAAVSPIMHADEAVVEDDGEFDNPKRLTPEVKVNSVKSSTSADSIQDSQRPRPVLCDAEVNTCLDIDLPVTYDDGGEDSESSHSLHHYRRHHRRHYRGGPIDQKQKRVEVGLSRYGTQKRASSNRPTCQLRQGFRKPSWTKRPPRSGTVPRATEENLCVCGHCGGPMKPSDVEHLEEQLRASVDLHGAEDPSDETSSTTQTGSETSEMQRVTMTLLNTLTTTAELLRNQYKRRKAYFLKAASMQQKRDGRTQKAIVKETKPVINTSDSKLIETHEVNDVQNSSCAEPYSAVERMGKSVMHVRNVRLHDMIQSPCCGQSRVRNKGKKSLVDRSVQCMKEEEKMASFVSWNQEVHFAGYHICQRDRTPAVLLNTLQPTNRKNTDSEWTAEESDAASYSQKFVGITHKTHPYNQLHCNQCSPIPVHTNQETVEHDPSQMITTLNCCSNPIKKTIPPIENPSIQCPSDTVESIFLDDQPVSSKDLSNIPKMSSEDLPFSGTDEGSQQMTSSADAPFTDLSLFETSACDTSAITNSTRSATSLTDKCVLGVHEVSPTRHGQWPTKNPVHIWRTSERESIGSVHDECGEQFLTTQSKRIHVYSISPKKTRTNSTSGVKTPIKPACFPNTGQSLSHSSRTAQTCSRYSTEVCGRPQLQVYLGDVHVRELNGIKPQTHEPQGPSMKVGENGTSLLRVTEFCDSESTSEQPTTVEMQEDKHLYVDQANRPCEENRESFVKRLKRWRITEQVKQIGLNINRKKHRNDLGQTTAKEYRSIIATRRLSGLRLFECSQSVSLKTLELFF</sequence>
<feature type="region of interest" description="Disordered" evidence="1">
    <location>
        <begin position="558"/>
        <end position="589"/>
    </location>
</feature>
<feature type="compositionally biased region" description="Low complexity" evidence="1">
    <location>
        <begin position="276"/>
        <end position="291"/>
    </location>
</feature>
<feature type="region of interest" description="Disordered" evidence="1">
    <location>
        <begin position="156"/>
        <end position="184"/>
    </location>
</feature>
<feature type="compositionally biased region" description="Polar residues" evidence="1">
    <location>
        <begin position="580"/>
        <end position="589"/>
    </location>
</feature>
<comment type="caution">
    <text evidence="2">The sequence shown here is derived from an EMBL/GenBank/DDBJ whole genome shotgun (WGS) entry which is preliminary data.</text>
</comment>
<evidence type="ECO:0000313" key="2">
    <source>
        <dbReference type="EMBL" id="KAF7256329.1"/>
    </source>
</evidence>
<feature type="region of interest" description="Disordered" evidence="1">
    <location>
        <begin position="1"/>
        <end position="74"/>
    </location>
</feature>
<reference evidence="2" key="1">
    <citation type="submission" date="2019-07" db="EMBL/GenBank/DDBJ databases">
        <title>Annotation for the trematode Paragonimus miyazaki's.</title>
        <authorList>
            <person name="Choi Y.-J."/>
        </authorList>
    </citation>
    <scope>NUCLEOTIDE SEQUENCE</scope>
    <source>
        <strain evidence="2">Japan</strain>
    </source>
</reference>
<accession>A0A8S9YN59</accession>
<dbReference type="EMBL" id="JTDE01003220">
    <property type="protein sequence ID" value="KAF7256329.1"/>
    <property type="molecule type" value="Genomic_DNA"/>
</dbReference>
<feature type="region of interest" description="Disordered" evidence="1">
    <location>
        <begin position="98"/>
        <end position="133"/>
    </location>
</feature>
<dbReference type="AlphaFoldDB" id="A0A8S9YN59"/>
<dbReference type="Proteomes" id="UP000822476">
    <property type="component" value="Unassembled WGS sequence"/>
</dbReference>
<feature type="compositionally biased region" description="Basic residues" evidence="1">
    <location>
        <begin position="166"/>
        <end position="179"/>
    </location>
</feature>
<proteinExistence type="predicted"/>
<feature type="compositionally biased region" description="Basic and acidic residues" evidence="1">
    <location>
        <begin position="32"/>
        <end position="59"/>
    </location>
</feature>
<keyword evidence="3" id="KW-1185">Reference proteome</keyword>